<dbReference type="InterPro" id="IPR002575">
    <property type="entry name" value="Aminoglycoside_PTrfase"/>
</dbReference>
<feature type="compositionally biased region" description="Polar residues" evidence="1">
    <location>
        <begin position="15"/>
        <end position="25"/>
    </location>
</feature>
<organism evidence="3">
    <name type="scientific">Rhodotorula toruloides</name>
    <name type="common">Yeast</name>
    <name type="synonym">Rhodosporidium toruloides</name>
    <dbReference type="NCBI Taxonomy" id="5286"/>
    <lineage>
        <taxon>Eukaryota</taxon>
        <taxon>Fungi</taxon>
        <taxon>Dikarya</taxon>
        <taxon>Basidiomycota</taxon>
        <taxon>Pucciniomycotina</taxon>
        <taxon>Microbotryomycetes</taxon>
        <taxon>Sporidiobolales</taxon>
        <taxon>Sporidiobolaceae</taxon>
        <taxon>Rhodotorula</taxon>
    </lineage>
</organism>
<evidence type="ECO:0000256" key="1">
    <source>
        <dbReference type="SAM" id="MobiDB-lite"/>
    </source>
</evidence>
<dbReference type="Gene3D" id="3.90.1200.10">
    <property type="match status" value="1"/>
</dbReference>
<evidence type="ECO:0000313" key="3">
    <source>
        <dbReference type="EMBL" id="CDR44614.1"/>
    </source>
</evidence>
<accession>A0A061B3X6</accession>
<evidence type="ECO:0000259" key="2">
    <source>
        <dbReference type="Pfam" id="PF01636"/>
    </source>
</evidence>
<dbReference type="EMBL" id="LK052944">
    <property type="protein sequence ID" value="CDR44614.1"/>
    <property type="molecule type" value="Genomic_DNA"/>
</dbReference>
<dbReference type="AlphaFoldDB" id="A0A061B3X6"/>
<feature type="domain" description="Aminoglycoside phosphotransferase" evidence="2">
    <location>
        <begin position="91"/>
        <end position="280"/>
    </location>
</feature>
<dbReference type="Pfam" id="PF01636">
    <property type="entry name" value="APH"/>
    <property type="match status" value="1"/>
</dbReference>
<proteinExistence type="predicted"/>
<protein>
    <submittedName>
        <fullName evidence="3">RHTO0S09e06964g1_1</fullName>
    </submittedName>
</protein>
<dbReference type="SUPFAM" id="SSF56112">
    <property type="entry name" value="Protein kinase-like (PK-like)"/>
    <property type="match status" value="1"/>
</dbReference>
<name>A0A061B3X6_RHOTO</name>
<gene>
    <name evidence="3" type="ORF">RHTO0S_09e06964g</name>
</gene>
<dbReference type="InterPro" id="IPR011009">
    <property type="entry name" value="Kinase-like_dom_sf"/>
</dbReference>
<reference evidence="3" key="1">
    <citation type="journal article" date="2014" name="Genome Announc.">
        <title>Draft genome sequence of Rhodosporidium toruloides CECT1137, an oleaginous yeast of biotechnological interest.</title>
        <authorList>
            <person name="Morin N."/>
            <person name="Calcas X."/>
            <person name="Devillers H."/>
            <person name="Durrens P."/>
            <person name="Sherman D.J."/>
            <person name="Nicaud J.-M."/>
            <person name="Neuveglise C."/>
        </authorList>
    </citation>
    <scope>NUCLEOTIDE SEQUENCE</scope>
    <source>
        <strain evidence="3">CECT1137</strain>
    </source>
</reference>
<feature type="region of interest" description="Disordered" evidence="1">
    <location>
        <begin position="1"/>
        <end position="53"/>
    </location>
</feature>
<dbReference type="PANTHER" id="PTHR21310">
    <property type="entry name" value="AMINOGLYCOSIDE PHOSPHOTRANSFERASE-RELATED-RELATED"/>
    <property type="match status" value="1"/>
</dbReference>
<dbReference type="OrthoDB" id="5598852at2759"/>
<dbReference type="InterPro" id="IPR051678">
    <property type="entry name" value="AGP_Transferase"/>
</dbReference>
<dbReference type="PANTHER" id="PTHR21310:SF15">
    <property type="entry name" value="AMINOGLYCOSIDE PHOSPHOTRANSFERASE DOMAIN-CONTAINING PROTEIN"/>
    <property type="match status" value="1"/>
</dbReference>
<sequence>MTSPRLDPLPVLGDLTNSQLESSSPALIGTAPPKPAHLARPNEPETSNDLPPPRWVMMNGESLTEEDRNFVKSITWRGRRMIVKYGWCVRPQEADIMRFVRANTNVPVPEVFAVKEFEKQVFIYMEHIEGSTLFDCDESTRRMVAPQVLACIQQLRQLRMPPQGQIGDYPASAYRNLKRAVLGCTPSFKHSQMPALDTTADFQRWLVVEVAPRIRMFPSVETRECLVPHIESLDASAPVVFTHGDLHSCNILVRDGRVVGIIDWEMGGWYPGWVEAEIVGYYRDTSDERLTELGTVLGLAEEKERWKSRHLWIQALRVA</sequence>